<evidence type="ECO:0000256" key="3">
    <source>
        <dbReference type="ARBA" id="ARBA00022475"/>
    </source>
</evidence>
<proteinExistence type="inferred from homology"/>
<organism evidence="10 11">
    <name type="scientific">Methylosinus trichosporium (strain ATCC 35070 / NCIMB 11131 / UNIQEM 75 / OB3b)</name>
    <dbReference type="NCBI Taxonomy" id="595536"/>
    <lineage>
        <taxon>Bacteria</taxon>
        <taxon>Pseudomonadati</taxon>
        <taxon>Pseudomonadota</taxon>
        <taxon>Alphaproteobacteria</taxon>
        <taxon>Hyphomicrobiales</taxon>
        <taxon>Methylocystaceae</taxon>
        <taxon>Methylosinus</taxon>
    </lineage>
</organism>
<dbReference type="Pfam" id="PF04143">
    <property type="entry name" value="Sulf_transp"/>
    <property type="match status" value="1"/>
</dbReference>
<evidence type="ECO:0000256" key="5">
    <source>
        <dbReference type="ARBA" id="ARBA00022692"/>
    </source>
</evidence>
<keyword evidence="5 9" id="KW-0812">Transmembrane</keyword>
<dbReference type="InterPro" id="IPR007272">
    <property type="entry name" value="Sulf_transp_TsuA/YedE"/>
</dbReference>
<dbReference type="RefSeq" id="WP_003609933.1">
    <property type="nucleotide sequence ID" value="NZ_ADVE02000001.1"/>
</dbReference>
<sequence>MSLAQSIVQGLAGGLMIGAAAAVVLLGAGRVAGVSGLLARALHMTKACGPDGLAAGFVIGLPLGALLIALACGPVETRFPSLTMLLIGGILVGYGSRLGSGCTSGHGVCGMSRLSKRSLVATAVFMTAGFATVAAMNAAGLAW</sequence>
<feature type="transmembrane region" description="Helical" evidence="9">
    <location>
        <begin position="12"/>
        <end position="32"/>
    </location>
</feature>
<keyword evidence="3" id="KW-1003">Cell membrane</keyword>
<dbReference type="PANTHER" id="PTHR30574">
    <property type="entry name" value="INNER MEMBRANE PROTEIN YEDE"/>
    <property type="match status" value="1"/>
</dbReference>
<keyword evidence="7 9" id="KW-0472">Membrane</keyword>
<evidence type="ECO:0000256" key="6">
    <source>
        <dbReference type="ARBA" id="ARBA00022989"/>
    </source>
</evidence>
<dbReference type="STRING" id="595536.GCA_000178815_03017"/>
<keyword evidence="2" id="KW-0813">Transport</keyword>
<evidence type="ECO:0000256" key="2">
    <source>
        <dbReference type="ARBA" id="ARBA00022448"/>
    </source>
</evidence>
<comment type="similarity">
    <text evidence="8">Belongs to the TsuA/YedE (TC 9.B.102) family.</text>
</comment>
<dbReference type="PANTHER" id="PTHR30574:SF1">
    <property type="entry name" value="SULPHUR TRANSPORT DOMAIN-CONTAINING PROTEIN"/>
    <property type="match status" value="1"/>
</dbReference>
<comment type="subcellular location">
    <subcellularLocation>
        <location evidence="1">Cell inner membrane</location>
        <topology evidence="1">Multi-pass membrane protein</topology>
    </subcellularLocation>
</comment>
<accession>A0A2D2CZY2</accession>
<keyword evidence="11" id="KW-1185">Reference proteome</keyword>
<keyword evidence="4" id="KW-0997">Cell inner membrane</keyword>
<reference evidence="11" key="1">
    <citation type="submission" date="2017-10" db="EMBL/GenBank/DDBJ databases">
        <title>Completed PacBio SMRT sequence of Methylosinus trichosporium OB3b reveals presence of a third large plasmid.</title>
        <authorList>
            <person name="Charles T.C."/>
            <person name="Lynch M.D.J."/>
            <person name="Heil J.R."/>
            <person name="Cheng J."/>
        </authorList>
    </citation>
    <scope>NUCLEOTIDE SEQUENCE [LARGE SCALE GENOMIC DNA]</scope>
    <source>
        <strain evidence="11">OB3b</strain>
    </source>
</reference>
<evidence type="ECO:0000256" key="9">
    <source>
        <dbReference type="SAM" id="Phobius"/>
    </source>
</evidence>
<dbReference type="GO" id="GO:0005886">
    <property type="term" value="C:plasma membrane"/>
    <property type="evidence" value="ECO:0007669"/>
    <property type="project" value="UniProtKB-SubCell"/>
</dbReference>
<protein>
    <submittedName>
        <fullName evidence="10">Uncharacterized protein</fullName>
    </submittedName>
</protein>
<dbReference type="EMBL" id="CP023737">
    <property type="protein sequence ID" value="ATQ68300.1"/>
    <property type="molecule type" value="Genomic_DNA"/>
</dbReference>
<feature type="transmembrane region" description="Helical" evidence="9">
    <location>
        <begin position="119"/>
        <end position="142"/>
    </location>
</feature>
<feature type="transmembrane region" description="Helical" evidence="9">
    <location>
        <begin position="79"/>
        <end position="98"/>
    </location>
</feature>
<evidence type="ECO:0000256" key="4">
    <source>
        <dbReference type="ARBA" id="ARBA00022519"/>
    </source>
</evidence>
<dbReference type="KEGG" id="mtw:CQW49_10740"/>
<name>A0A2D2CZY2_METT3</name>
<evidence type="ECO:0000256" key="7">
    <source>
        <dbReference type="ARBA" id="ARBA00023136"/>
    </source>
</evidence>
<evidence type="ECO:0000256" key="1">
    <source>
        <dbReference type="ARBA" id="ARBA00004429"/>
    </source>
</evidence>
<dbReference type="Proteomes" id="UP000230709">
    <property type="component" value="Chromosome"/>
</dbReference>
<dbReference type="AlphaFoldDB" id="A0A2D2CZY2"/>
<gene>
    <name evidence="10" type="ORF">CQW49_10740</name>
</gene>
<evidence type="ECO:0000256" key="8">
    <source>
        <dbReference type="ARBA" id="ARBA00035655"/>
    </source>
</evidence>
<feature type="transmembrane region" description="Helical" evidence="9">
    <location>
        <begin position="53"/>
        <end position="73"/>
    </location>
</feature>
<keyword evidence="6 9" id="KW-1133">Transmembrane helix</keyword>
<evidence type="ECO:0000313" key="10">
    <source>
        <dbReference type="EMBL" id="ATQ68300.1"/>
    </source>
</evidence>
<evidence type="ECO:0000313" key="11">
    <source>
        <dbReference type="Proteomes" id="UP000230709"/>
    </source>
</evidence>